<proteinExistence type="inferred from homology"/>
<dbReference type="Gene3D" id="1.25.40.10">
    <property type="entry name" value="Tetratricopeptide repeat domain"/>
    <property type="match status" value="4"/>
</dbReference>
<evidence type="ECO:0000313" key="5">
    <source>
        <dbReference type="EMBL" id="KCW73990.1"/>
    </source>
</evidence>
<dbReference type="InterPro" id="IPR002885">
    <property type="entry name" value="PPR_rpt"/>
</dbReference>
<feature type="repeat" description="PPR" evidence="3">
    <location>
        <begin position="167"/>
        <end position="197"/>
    </location>
</feature>
<dbReference type="FunFam" id="1.25.40.10:FF:000366">
    <property type="entry name" value="Pentatricopeptide (PPR) repeat-containing protein"/>
    <property type="match status" value="1"/>
</dbReference>
<feature type="repeat" description="PPR" evidence="3">
    <location>
        <begin position="299"/>
        <end position="333"/>
    </location>
</feature>
<evidence type="ECO:0000256" key="1">
    <source>
        <dbReference type="ARBA" id="ARBA00006643"/>
    </source>
</evidence>
<dbReference type="InterPro" id="IPR046848">
    <property type="entry name" value="E_motif"/>
</dbReference>
<dbReference type="GO" id="GO:0008270">
    <property type="term" value="F:zinc ion binding"/>
    <property type="evidence" value="ECO:0007669"/>
    <property type="project" value="InterPro"/>
</dbReference>
<dbReference type="Pfam" id="PF01535">
    <property type="entry name" value="PPR"/>
    <property type="match status" value="2"/>
</dbReference>
<dbReference type="EMBL" id="KK198757">
    <property type="protein sequence ID" value="KCW73990.1"/>
    <property type="molecule type" value="Genomic_DNA"/>
</dbReference>
<dbReference type="GO" id="GO:0009451">
    <property type="term" value="P:RNA modification"/>
    <property type="evidence" value="ECO:0007669"/>
    <property type="project" value="InterPro"/>
</dbReference>
<evidence type="ECO:0000256" key="3">
    <source>
        <dbReference type="PROSITE-ProRule" id="PRU00708"/>
    </source>
</evidence>
<feature type="repeat" description="PPR" evidence="3">
    <location>
        <begin position="400"/>
        <end position="434"/>
    </location>
</feature>
<evidence type="ECO:0000259" key="4">
    <source>
        <dbReference type="Pfam" id="PF14432"/>
    </source>
</evidence>
<dbReference type="PANTHER" id="PTHR47926">
    <property type="entry name" value="PENTATRICOPEPTIDE REPEAT-CONTAINING PROTEIN"/>
    <property type="match status" value="1"/>
</dbReference>
<dbReference type="PANTHER" id="PTHR47926:SF533">
    <property type="entry name" value="DYW DOMAIN-CONTAINING PROTEIN"/>
    <property type="match status" value="1"/>
</dbReference>
<dbReference type="InParanoid" id="A0A059C7U1"/>
<dbReference type="NCBIfam" id="TIGR00756">
    <property type="entry name" value="PPR"/>
    <property type="match status" value="5"/>
</dbReference>
<dbReference type="FunCoup" id="A0A059C7U1">
    <property type="interactions" value="129"/>
</dbReference>
<name>A0A059C7U1_EUCGR</name>
<feature type="repeat" description="PPR" evidence="3">
    <location>
        <begin position="198"/>
        <end position="232"/>
    </location>
</feature>
<dbReference type="OMA" id="PYPGVHL"/>
<accession>A0A059C7U1</accession>
<dbReference type="Gramene" id="KCW73990">
    <property type="protein sequence ID" value="KCW73990"/>
    <property type="gene ID" value="EUGRSUZ_E02605"/>
</dbReference>
<reference evidence="5" key="1">
    <citation type="submission" date="2013-07" db="EMBL/GenBank/DDBJ databases">
        <title>The genome of Eucalyptus grandis.</title>
        <authorList>
            <person name="Schmutz J."/>
            <person name="Hayes R."/>
            <person name="Myburg A."/>
            <person name="Tuskan G."/>
            <person name="Grattapaglia D."/>
            <person name="Rokhsar D.S."/>
        </authorList>
    </citation>
    <scope>NUCLEOTIDE SEQUENCE</scope>
    <source>
        <tissue evidence="5">Leaf extractions</tissue>
    </source>
</reference>
<dbReference type="AlphaFoldDB" id="A0A059C7U1"/>
<dbReference type="FunFam" id="1.25.40.10:FF:000351">
    <property type="entry name" value="Pentatricopeptide repeat-containing protein"/>
    <property type="match status" value="1"/>
</dbReference>
<dbReference type="Pfam" id="PF12854">
    <property type="entry name" value="PPR_1"/>
    <property type="match status" value="2"/>
</dbReference>
<dbReference type="Pfam" id="PF14432">
    <property type="entry name" value="DYW_deaminase"/>
    <property type="match status" value="1"/>
</dbReference>
<evidence type="ECO:0000256" key="2">
    <source>
        <dbReference type="ARBA" id="ARBA00022737"/>
    </source>
</evidence>
<dbReference type="PROSITE" id="PS51375">
    <property type="entry name" value="PPR"/>
    <property type="match status" value="5"/>
</dbReference>
<keyword evidence="2" id="KW-0677">Repeat</keyword>
<gene>
    <name evidence="5" type="ORF">EUGRSUZ_E02605</name>
</gene>
<protein>
    <recommendedName>
        <fullName evidence="4">DYW domain-containing protein</fullName>
    </recommendedName>
</protein>
<dbReference type="InterPro" id="IPR011990">
    <property type="entry name" value="TPR-like_helical_dom_sf"/>
</dbReference>
<dbReference type="eggNOG" id="KOG4197">
    <property type="taxonomic scope" value="Eukaryota"/>
</dbReference>
<organism evidence="5">
    <name type="scientific">Eucalyptus grandis</name>
    <name type="common">Flooded gum</name>
    <dbReference type="NCBI Taxonomy" id="71139"/>
    <lineage>
        <taxon>Eukaryota</taxon>
        <taxon>Viridiplantae</taxon>
        <taxon>Streptophyta</taxon>
        <taxon>Embryophyta</taxon>
        <taxon>Tracheophyta</taxon>
        <taxon>Spermatophyta</taxon>
        <taxon>Magnoliopsida</taxon>
        <taxon>eudicotyledons</taxon>
        <taxon>Gunneridae</taxon>
        <taxon>Pentapetalae</taxon>
        <taxon>rosids</taxon>
        <taxon>malvids</taxon>
        <taxon>Myrtales</taxon>
        <taxon>Myrtaceae</taxon>
        <taxon>Myrtoideae</taxon>
        <taxon>Eucalypteae</taxon>
        <taxon>Eucalyptus</taxon>
    </lineage>
</organism>
<feature type="domain" description="DYW" evidence="4">
    <location>
        <begin position="615"/>
        <end position="707"/>
    </location>
</feature>
<dbReference type="GO" id="GO:0003723">
    <property type="term" value="F:RNA binding"/>
    <property type="evidence" value="ECO:0007669"/>
    <property type="project" value="InterPro"/>
</dbReference>
<dbReference type="Pfam" id="PF20431">
    <property type="entry name" value="E_motif"/>
    <property type="match status" value="1"/>
</dbReference>
<dbReference type="InterPro" id="IPR032867">
    <property type="entry name" value="DYW_dom"/>
</dbReference>
<feature type="repeat" description="PPR" evidence="3">
    <location>
        <begin position="105"/>
        <end position="139"/>
    </location>
</feature>
<dbReference type="FunFam" id="1.25.40.10:FF:000144">
    <property type="entry name" value="Pentatricopeptide repeat-containing protein, mitochondrial"/>
    <property type="match status" value="1"/>
</dbReference>
<comment type="similarity">
    <text evidence="1">Belongs to the PPR family. PCMP-H subfamily.</text>
</comment>
<dbReference type="Pfam" id="PF13041">
    <property type="entry name" value="PPR_2"/>
    <property type="match status" value="3"/>
</dbReference>
<sequence>MMRFHAVFPNLRCSCTCLFPSSWVSSSETCTHLSKRFFGRVSHATCDGPTVSGHHRNENPDETREVLDKFQCPDVRSFTKMIVGRLRTGCLDDALKLFYEMPVRDTICWNTMIKGCLDCVDLTTAEELFDEMPEPSVVSWTTMINGFFQFGQVERAEVFFKQMPIRDLAAWNAMIHGYCENARVDKAVKLFEQMPSRNVISWTSMIGGLDQNGKSEEALNVFERMFKSGIVPNPSTLTCALSACANALSFPLGMQIHGHVLKSGFCLSVFVCASLITFYANCKQIEKATQVFYEAVHRNVVICTALLTGYGLNGRHEDGLKVFNDMMRASVLPNQSSFVSALNSCCGLESLDRGKEVHASAVKLQLGSDVFVGNSLVVMYSKCGAVDDAVVVFKRLKEKNIVTWNAIICGCAQHGRGMWAMELFSQMIRGLVQPDEITLTGLLSSCSHSGMLQKGRCLFRYFSENTSIELKHEHYACMVDVLGRCGKLEEAEDFVRNMPLKTNSIVWLALLSSCRMHSNLDLAERAANYILGLEPHCSAAYVLLSNFYASANRWGDVSRLRVTMRDKGIVKQPGRSWVTIKGQKHLFLSGDKSHSLSENIYWKLDWLNIKLKELGYLPGKRFSLHDVEDEQKEESLFYHSERLAIAFALITTVEGSTITVMKNLRICGDCHSAIKLIAKIVDREIVVRDSSRFHHFRSGICSCGDYW</sequence>
<dbReference type="InterPro" id="IPR046960">
    <property type="entry name" value="PPR_At4g14850-like_plant"/>
</dbReference>